<accession>A0ACD5DF04</accession>
<evidence type="ECO:0000313" key="2">
    <source>
        <dbReference type="Proteomes" id="UP001149860"/>
    </source>
</evidence>
<sequence length="210" mass="23771">MTNFYFVRHGQTAANKAGLKQGIINTEITNLTDVGRQQASQLHEHFAIDFADLMIASPLQRTMDTANILNQTANLDVITDERILEISYGDWDGQSNATLQSEFPDVFEPVLHDVLPAYAAIANGETFQQIIYRVKQFMMDYAKQYPNGNLIVVTHGFTIKAAVLAATDNNDDLMAIEEPDNCSVTKITYDKDQENYYVRYFNRVVRDAFV</sequence>
<organism evidence="1 2">
    <name type="scientific">Lentilactobacillus terminaliae</name>
    <dbReference type="NCBI Taxonomy" id="3003483"/>
    <lineage>
        <taxon>Bacteria</taxon>
        <taxon>Bacillati</taxon>
        <taxon>Bacillota</taxon>
        <taxon>Bacilli</taxon>
        <taxon>Lactobacillales</taxon>
        <taxon>Lactobacillaceae</taxon>
        <taxon>Lentilactobacillus</taxon>
    </lineage>
</organism>
<gene>
    <name evidence="1" type="ORF">O0236_000715</name>
</gene>
<dbReference type="Proteomes" id="UP001149860">
    <property type="component" value="Chromosome"/>
</dbReference>
<keyword evidence="2" id="KW-1185">Reference proteome</keyword>
<proteinExistence type="predicted"/>
<evidence type="ECO:0000313" key="1">
    <source>
        <dbReference type="EMBL" id="XFD39862.1"/>
    </source>
</evidence>
<protein>
    <submittedName>
        <fullName evidence="1">Histidine phosphatase family protein</fullName>
    </submittedName>
</protein>
<reference evidence="1" key="1">
    <citation type="submission" date="2024-08" db="EMBL/GenBank/DDBJ databases">
        <title>Lentilactobacillus sp. nov., isolated from tree bark.</title>
        <authorList>
            <person name="Phuengjayaem S."/>
            <person name="Tanasupawat S."/>
        </authorList>
    </citation>
    <scope>NUCLEOTIDE SEQUENCE</scope>
    <source>
        <strain evidence="1">SPB1-3</strain>
    </source>
</reference>
<name>A0ACD5DF04_9LACO</name>
<dbReference type="EMBL" id="CP168151">
    <property type="protein sequence ID" value="XFD39862.1"/>
    <property type="molecule type" value="Genomic_DNA"/>
</dbReference>